<dbReference type="InterPro" id="IPR051681">
    <property type="entry name" value="Ser/Thr_Kinases-Pseudokinases"/>
</dbReference>
<dbReference type="GO" id="GO:0004674">
    <property type="term" value="F:protein serine/threonine kinase activity"/>
    <property type="evidence" value="ECO:0007669"/>
    <property type="project" value="TreeGrafter"/>
</dbReference>
<dbReference type="SMART" id="SM00220">
    <property type="entry name" value="S_TKc"/>
    <property type="match status" value="1"/>
</dbReference>
<keyword evidence="3" id="KW-1185">Reference proteome</keyword>
<protein>
    <recommendedName>
        <fullName evidence="1">Protein kinase domain-containing protein</fullName>
    </recommendedName>
</protein>
<accession>A0A834I0I3</accession>
<organism evidence="2 3">
    <name type="scientific">Rhynchophorus ferrugineus</name>
    <name type="common">Red palm weevil</name>
    <name type="synonym">Curculio ferrugineus</name>
    <dbReference type="NCBI Taxonomy" id="354439"/>
    <lineage>
        <taxon>Eukaryota</taxon>
        <taxon>Metazoa</taxon>
        <taxon>Ecdysozoa</taxon>
        <taxon>Arthropoda</taxon>
        <taxon>Hexapoda</taxon>
        <taxon>Insecta</taxon>
        <taxon>Pterygota</taxon>
        <taxon>Neoptera</taxon>
        <taxon>Endopterygota</taxon>
        <taxon>Coleoptera</taxon>
        <taxon>Polyphaga</taxon>
        <taxon>Cucujiformia</taxon>
        <taxon>Curculionidae</taxon>
        <taxon>Dryophthorinae</taxon>
        <taxon>Rhynchophorus</taxon>
    </lineage>
</organism>
<sequence>MSGLDFCTPKKPSLNILKKIQIPPSPYMKKIGYGTGVAVYELERSPVFDKFRSPWAIKKLITRKRSDPTIKTRLKNEAEVLRKLIHPNIVGFRAFLESKDGNNILAMEECNSSLGDLIEIRGDDNKGPFSSRIIAKVSLDVAHALNYLHNNALIIHCDIKSYNVLIKGDFNTCKLCDFGVCLPIKKNGNLDVERAPGAEYIGTQAWSAPEILKYPQDITTKADIYSYGLIIWEMIALCPPISENIAQKIQNYSGMNQVEFDKILEEISVKTRPPLPEHINLGEDYKAILEVFFCCTEENKGSRPSAADLTVILDEVCNRL</sequence>
<dbReference type="Gene3D" id="1.10.510.10">
    <property type="entry name" value="Transferase(Phosphotransferase) domain 1"/>
    <property type="match status" value="1"/>
</dbReference>
<dbReference type="Gene3D" id="3.30.200.20">
    <property type="entry name" value="Phosphorylase Kinase, domain 1"/>
    <property type="match status" value="1"/>
</dbReference>
<gene>
    <name evidence="2" type="ORF">GWI33_016794</name>
</gene>
<proteinExistence type="predicted"/>
<dbReference type="InterPro" id="IPR011009">
    <property type="entry name" value="Kinase-like_dom_sf"/>
</dbReference>
<dbReference type="PANTHER" id="PTHR44329">
    <property type="entry name" value="SERINE/THREONINE-PROTEIN KINASE TNNI3K-RELATED"/>
    <property type="match status" value="1"/>
</dbReference>
<dbReference type="AlphaFoldDB" id="A0A834I0I3"/>
<dbReference type="Proteomes" id="UP000625711">
    <property type="component" value="Unassembled WGS sequence"/>
</dbReference>
<dbReference type="PROSITE" id="PS50011">
    <property type="entry name" value="PROTEIN_KINASE_DOM"/>
    <property type="match status" value="1"/>
</dbReference>
<dbReference type="GO" id="GO:0005524">
    <property type="term" value="F:ATP binding"/>
    <property type="evidence" value="ECO:0007669"/>
    <property type="project" value="InterPro"/>
</dbReference>
<dbReference type="SUPFAM" id="SSF56112">
    <property type="entry name" value="Protein kinase-like (PK-like)"/>
    <property type="match status" value="1"/>
</dbReference>
<dbReference type="PROSITE" id="PS00108">
    <property type="entry name" value="PROTEIN_KINASE_ST"/>
    <property type="match status" value="1"/>
</dbReference>
<comment type="caution">
    <text evidence="2">The sequence shown here is derived from an EMBL/GenBank/DDBJ whole genome shotgun (WGS) entry which is preliminary data.</text>
</comment>
<dbReference type="PIRSF" id="PIRSF000654">
    <property type="entry name" value="Integrin-linked_kinase"/>
    <property type="match status" value="1"/>
</dbReference>
<evidence type="ECO:0000313" key="2">
    <source>
        <dbReference type="EMBL" id="KAF7270247.1"/>
    </source>
</evidence>
<name>A0A834I0I3_RHYFE</name>
<dbReference type="EMBL" id="JAACXV010014121">
    <property type="protein sequence ID" value="KAF7270247.1"/>
    <property type="molecule type" value="Genomic_DNA"/>
</dbReference>
<dbReference type="OrthoDB" id="4062651at2759"/>
<dbReference type="InterPro" id="IPR008271">
    <property type="entry name" value="Ser/Thr_kinase_AS"/>
</dbReference>
<feature type="domain" description="Protein kinase" evidence="1">
    <location>
        <begin position="25"/>
        <end position="313"/>
    </location>
</feature>
<evidence type="ECO:0000259" key="1">
    <source>
        <dbReference type="PROSITE" id="PS50011"/>
    </source>
</evidence>
<dbReference type="InterPro" id="IPR000719">
    <property type="entry name" value="Prot_kinase_dom"/>
</dbReference>
<evidence type="ECO:0000313" key="3">
    <source>
        <dbReference type="Proteomes" id="UP000625711"/>
    </source>
</evidence>
<dbReference type="Pfam" id="PF00069">
    <property type="entry name" value="Pkinase"/>
    <property type="match status" value="1"/>
</dbReference>
<reference evidence="2" key="1">
    <citation type="submission" date="2020-08" db="EMBL/GenBank/DDBJ databases">
        <title>Genome sequencing and assembly of the red palm weevil Rhynchophorus ferrugineus.</title>
        <authorList>
            <person name="Dias G.B."/>
            <person name="Bergman C.M."/>
            <person name="Manee M."/>
        </authorList>
    </citation>
    <scope>NUCLEOTIDE SEQUENCE</scope>
    <source>
        <strain evidence="2">AA-2017</strain>
        <tissue evidence="2">Whole larva</tissue>
    </source>
</reference>